<evidence type="ECO:0000256" key="2">
    <source>
        <dbReference type="ARBA" id="ARBA00002315"/>
    </source>
</evidence>
<dbReference type="InterPro" id="IPR017850">
    <property type="entry name" value="Alkaline_phosphatase_core_sf"/>
</dbReference>
<dbReference type="Gene3D" id="3.40.720.10">
    <property type="entry name" value="Alkaline Phosphatase, subunit A"/>
    <property type="match status" value="1"/>
</dbReference>
<evidence type="ECO:0000256" key="13">
    <source>
        <dbReference type="PIRSR" id="PIRSR001492-3"/>
    </source>
</evidence>
<evidence type="ECO:0000259" key="15">
    <source>
        <dbReference type="Pfam" id="PF06415"/>
    </source>
</evidence>
<feature type="domain" description="Metalloenzyme" evidence="14">
    <location>
        <begin position="6"/>
        <end position="513"/>
    </location>
</feature>
<feature type="binding site" evidence="9 12">
    <location>
        <position position="341"/>
    </location>
    <ligand>
        <name>substrate</name>
    </ligand>
</feature>
<dbReference type="OrthoDB" id="9800863at2"/>
<keyword evidence="7 9" id="KW-0464">Manganese</keyword>
<evidence type="ECO:0000256" key="5">
    <source>
        <dbReference type="ARBA" id="ARBA00022723"/>
    </source>
</evidence>
<dbReference type="EMBL" id="CP031376">
    <property type="protein sequence ID" value="AXK50832.1"/>
    <property type="molecule type" value="Genomic_DNA"/>
</dbReference>
<feature type="binding site" evidence="9 13">
    <location>
        <position position="13"/>
    </location>
    <ligand>
        <name>Mn(2+)</name>
        <dbReference type="ChEBI" id="CHEBI:29035"/>
        <label>2</label>
    </ligand>
</feature>
<dbReference type="SUPFAM" id="SSF64158">
    <property type="entry name" value="2,3-Bisphosphoglycerate-independent phosphoglycerate mutase, substrate-binding domain"/>
    <property type="match status" value="1"/>
</dbReference>
<dbReference type="EC" id="5.4.2.12" evidence="9 10"/>
<dbReference type="KEGG" id="salx:SALLE_v1c01560"/>
<comment type="cofactor">
    <cofactor evidence="9">
        <name>Mn(2+)</name>
        <dbReference type="ChEBI" id="CHEBI:29035"/>
    </cofactor>
    <text evidence="9">Binds 2 manganese ions per subunit.</text>
</comment>
<feature type="binding site" evidence="9 12">
    <location>
        <begin position="260"/>
        <end position="263"/>
    </location>
    <ligand>
        <name>substrate</name>
    </ligand>
</feature>
<dbReference type="AlphaFoldDB" id="A0A345Z2K3"/>
<keyword evidence="8 9" id="KW-0413">Isomerase</keyword>
<feature type="binding site" evidence="9 13">
    <location>
        <position position="423"/>
    </location>
    <ligand>
        <name>Mn(2+)</name>
        <dbReference type="ChEBI" id="CHEBI:29035"/>
        <label>1</label>
    </ligand>
</feature>
<dbReference type="Gene3D" id="3.40.1450.10">
    <property type="entry name" value="BPG-independent phosphoglycerate mutase, domain B"/>
    <property type="match status" value="1"/>
</dbReference>
<proteinExistence type="inferred from homology"/>
<dbReference type="InterPro" id="IPR006124">
    <property type="entry name" value="Metalloenzyme"/>
</dbReference>
<name>A0A345Z2K3_9MOLU</name>
<gene>
    <name evidence="16" type="primary">pgm</name>
    <name evidence="9" type="synonym">gpmI</name>
    <name evidence="16" type="ORF">SALLE_v1c01560</name>
</gene>
<feature type="binding site" evidence="9 13">
    <location>
        <position position="419"/>
    </location>
    <ligand>
        <name>Mn(2+)</name>
        <dbReference type="ChEBI" id="CHEBI:29035"/>
        <label>1</label>
    </ligand>
</feature>
<feature type="binding site" evidence="9 13">
    <location>
        <position position="478"/>
    </location>
    <ligand>
        <name>Mn(2+)</name>
        <dbReference type="ChEBI" id="CHEBI:29035"/>
        <label>1</label>
    </ligand>
</feature>
<feature type="active site" description="Phosphoserine intermediate" evidence="9 11">
    <location>
        <position position="63"/>
    </location>
</feature>
<comment type="catalytic activity">
    <reaction evidence="1 9">
        <text>(2R)-2-phosphoglycerate = (2R)-3-phosphoglycerate</text>
        <dbReference type="Rhea" id="RHEA:15901"/>
        <dbReference type="ChEBI" id="CHEBI:58272"/>
        <dbReference type="ChEBI" id="CHEBI:58289"/>
        <dbReference type="EC" id="5.4.2.12"/>
    </reaction>
</comment>
<sequence>MKTKQPILLAILDGWGIAPDNKGNAVSLAKMDFVESLKKDYPWVQANASGEWVGLPDGQMGNSEVGHIHLGSGRIKYESLTLINQAIKNATFSKNEEIIKAVEFAKKNNKAFHIMGLYSDGGVHAHMNHILAAFETAANLGAKEIYVHLFADGRDTKPTVLETYLEPLEKLFNQYKVGAIGSISGRFYAMDRDKRFERTAQAYETLFTRNGKTSFSNPREYIKNQYAAGKDDEGIIPAFNSEAPNGFIKPGDGVLFANFRPDRAIQMAATITNNKYLAWEDKAFKDLKFIGDDIYFVSMMEYSQVVGSPKVAFKSIEVVNGLGEWLSKKDYRQLRIAETEKIAHVTFFFDGGKDYFKNGLATQSEITLKGASADLIASPKVATYDLKPEMSAKEITDKLIEEINRNEFDVIILNYANCDMVGHTGILESTIKAVKTLDDQLKRVHEAMQKVNGVMIITADHGNAEIMIDQEGGPNKKHTSQLVPIIITKKDLKLRQKDAAIADIAPTILDLLGEEIPSEMTQPSLIEEK</sequence>
<evidence type="ECO:0000256" key="11">
    <source>
        <dbReference type="PIRSR" id="PIRSR001492-1"/>
    </source>
</evidence>
<evidence type="ECO:0000313" key="16">
    <source>
        <dbReference type="EMBL" id="AXK50832.1"/>
    </source>
</evidence>
<dbReference type="CDD" id="cd16010">
    <property type="entry name" value="iPGM"/>
    <property type="match status" value="1"/>
</dbReference>
<feature type="binding site" evidence="9 12">
    <location>
        <position position="186"/>
    </location>
    <ligand>
        <name>substrate</name>
    </ligand>
</feature>
<dbReference type="InterPro" id="IPR036646">
    <property type="entry name" value="PGAM_B_sf"/>
</dbReference>
<feature type="binding site" evidence="9 12">
    <location>
        <position position="124"/>
    </location>
    <ligand>
        <name>substrate</name>
    </ligand>
</feature>
<dbReference type="InterPro" id="IPR005995">
    <property type="entry name" value="Pgm_bpd_ind"/>
</dbReference>
<evidence type="ECO:0000256" key="6">
    <source>
        <dbReference type="ARBA" id="ARBA00023152"/>
    </source>
</evidence>
<dbReference type="Pfam" id="PF01676">
    <property type="entry name" value="Metalloenzyme"/>
    <property type="match status" value="1"/>
</dbReference>
<feature type="binding site" evidence="9 13">
    <location>
        <position position="63"/>
    </location>
    <ligand>
        <name>Mn(2+)</name>
        <dbReference type="ChEBI" id="CHEBI:29035"/>
        <label>2</label>
    </ligand>
</feature>
<dbReference type="HAMAP" id="MF_01038">
    <property type="entry name" value="GpmI"/>
    <property type="match status" value="1"/>
</dbReference>
<evidence type="ECO:0000256" key="1">
    <source>
        <dbReference type="ARBA" id="ARBA00000370"/>
    </source>
</evidence>
<dbReference type="Pfam" id="PF06415">
    <property type="entry name" value="iPGM_N"/>
    <property type="match status" value="1"/>
</dbReference>
<comment type="function">
    <text evidence="2 9">Catalyzes the interconversion of 2-phosphoglycerate and 3-phosphoglycerate.</text>
</comment>
<dbReference type="UniPathway" id="UPA00109">
    <property type="reaction ID" value="UER00186"/>
</dbReference>
<evidence type="ECO:0000256" key="12">
    <source>
        <dbReference type="PIRSR" id="PIRSR001492-2"/>
    </source>
</evidence>
<feature type="binding site" evidence="9 12">
    <location>
        <begin position="154"/>
        <end position="155"/>
    </location>
    <ligand>
        <name>substrate</name>
    </ligand>
</feature>
<evidence type="ECO:0000256" key="9">
    <source>
        <dbReference type="HAMAP-Rule" id="MF_01038"/>
    </source>
</evidence>
<dbReference type="PANTHER" id="PTHR31637:SF0">
    <property type="entry name" value="2,3-BISPHOSPHOGLYCERATE-INDEPENDENT PHOSPHOGLYCERATE MUTASE"/>
    <property type="match status" value="1"/>
</dbReference>
<dbReference type="InterPro" id="IPR011258">
    <property type="entry name" value="BPG-indep_PGM_N"/>
</dbReference>
<dbReference type="SUPFAM" id="SSF53649">
    <property type="entry name" value="Alkaline phosphatase-like"/>
    <property type="match status" value="1"/>
</dbReference>
<feature type="binding site" evidence="9 13">
    <location>
        <position position="460"/>
    </location>
    <ligand>
        <name>Mn(2+)</name>
        <dbReference type="ChEBI" id="CHEBI:29035"/>
        <label>2</label>
    </ligand>
</feature>
<dbReference type="GO" id="GO:0006096">
    <property type="term" value="P:glycolytic process"/>
    <property type="evidence" value="ECO:0007669"/>
    <property type="project" value="UniProtKB-UniRule"/>
</dbReference>
<dbReference type="PIRSF" id="PIRSF001492">
    <property type="entry name" value="IPGAM"/>
    <property type="match status" value="1"/>
</dbReference>
<evidence type="ECO:0000256" key="4">
    <source>
        <dbReference type="ARBA" id="ARBA00008819"/>
    </source>
</evidence>
<accession>A0A345Z2K3</accession>
<evidence type="ECO:0000256" key="7">
    <source>
        <dbReference type="ARBA" id="ARBA00023211"/>
    </source>
</evidence>
<evidence type="ECO:0000313" key="17">
    <source>
        <dbReference type="Proteomes" id="UP000254792"/>
    </source>
</evidence>
<dbReference type="Proteomes" id="UP000254792">
    <property type="component" value="Chromosome"/>
</dbReference>
<keyword evidence="17" id="KW-1185">Reference proteome</keyword>
<keyword evidence="6 9" id="KW-0324">Glycolysis</keyword>
<evidence type="ECO:0000259" key="14">
    <source>
        <dbReference type="Pfam" id="PF01676"/>
    </source>
</evidence>
<dbReference type="PANTHER" id="PTHR31637">
    <property type="entry name" value="2,3-BISPHOSPHOGLYCERATE-INDEPENDENT PHOSPHOGLYCERATE MUTASE"/>
    <property type="match status" value="1"/>
</dbReference>
<dbReference type="GO" id="GO:0030145">
    <property type="term" value="F:manganese ion binding"/>
    <property type="evidence" value="ECO:0007669"/>
    <property type="project" value="UniProtKB-UniRule"/>
</dbReference>
<comment type="similarity">
    <text evidence="4 9">Belongs to the BPG-independent phosphoglycerate mutase family.</text>
</comment>
<evidence type="ECO:0000256" key="10">
    <source>
        <dbReference type="NCBIfam" id="TIGR01307"/>
    </source>
</evidence>
<dbReference type="FunFam" id="3.40.1450.10:FF:000002">
    <property type="entry name" value="2,3-bisphosphoglycerate-independent phosphoglycerate mutase"/>
    <property type="match status" value="1"/>
</dbReference>
<dbReference type="NCBIfam" id="TIGR01307">
    <property type="entry name" value="pgm_bpd_ind"/>
    <property type="match status" value="1"/>
</dbReference>
<feature type="binding site" evidence="9 12">
    <location>
        <position position="192"/>
    </location>
    <ligand>
        <name>substrate</name>
    </ligand>
</feature>
<comment type="subunit">
    <text evidence="9">Monomer.</text>
</comment>
<organism evidence="16 17">
    <name type="scientific">Spiroplasma alleghenense</name>
    <dbReference type="NCBI Taxonomy" id="216931"/>
    <lineage>
        <taxon>Bacteria</taxon>
        <taxon>Bacillati</taxon>
        <taxon>Mycoplasmatota</taxon>
        <taxon>Mollicutes</taxon>
        <taxon>Entomoplasmatales</taxon>
        <taxon>Spiroplasmataceae</taxon>
        <taxon>Spiroplasma</taxon>
    </lineage>
</organism>
<feature type="binding site" evidence="9 13">
    <location>
        <position position="461"/>
    </location>
    <ligand>
        <name>Mn(2+)</name>
        <dbReference type="ChEBI" id="CHEBI:29035"/>
        <label>2</label>
    </ligand>
</feature>
<dbReference type="RefSeq" id="WP_115557754.1">
    <property type="nucleotide sequence ID" value="NZ_CP031376.1"/>
</dbReference>
<feature type="domain" description="BPG-independent PGAM N-terminal" evidence="15">
    <location>
        <begin position="83"/>
        <end position="303"/>
    </location>
</feature>
<keyword evidence="5 9" id="KW-0479">Metal-binding</keyword>
<dbReference type="GO" id="GO:0006007">
    <property type="term" value="P:glucose catabolic process"/>
    <property type="evidence" value="ECO:0007669"/>
    <property type="project" value="InterPro"/>
</dbReference>
<comment type="pathway">
    <text evidence="3 9">Carbohydrate degradation; glycolysis; pyruvate from D-glyceraldehyde 3-phosphate: step 3/5.</text>
</comment>
<dbReference type="GO" id="GO:0004619">
    <property type="term" value="F:phosphoglycerate mutase activity"/>
    <property type="evidence" value="ECO:0007669"/>
    <property type="project" value="UniProtKB-UniRule"/>
</dbReference>
<reference evidence="16 17" key="1">
    <citation type="submission" date="2018-07" db="EMBL/GenBank/DDBJ databases">
        <title>Complete genome sequence of Spiroplasma alleghenense PLHS-1 (ATCC 51752).</title>
        <authorList>
            <person name="Chou L."/>
            <person name="Lee T.-Y."/>
            <person name="Tsai Y.-M."/>
            <person name="Kuo C.-H."/>
        </authorList>
    </citation>
    <scope>NUCLEOTIDE SEQUENCE [LARGE SCALE GENOMIC DNA]</scope>
    <source>
        <strain evidence="16 17">PLHS-1</strain>
    </source>
</reference>
<evidence type="ECO:0000256" key="3">
    <source>
        <dbReference type="ARBA" id="ARBA00004798"/>
    </source>
</evidence>
<evidence type="ECO:0000256" key="8">
    <source>
        <dbReference type="ARBA" id="ARBA00023235"/>
    </source>
</evidence>
<protein>
    <recommendedName>
        <fullName evidence="9 10">2,3-bisphosphoglycerate-independent phosphoglycerate mutase</fullName>
        <shortName evidence="9">BPG-independent PGAM</shortName>
        <shortName evidence="9">Phosphoglyceromutase</shortName>
        <shortName evidence="9">iPGM</shortName>
        <ecNumber evidence="9 10">5.4.2.12</ecNumber>
    </recommendedName>
</protein>
<dbReference type="GO" id="GO:0005829">
    <property type="term" value="C:cytosol"/>
    <property type="evidence" value="ECO:0007669"/>
    <property type="project" value="TreeGrafter"/>
</dbReference>